<keyword evidence="2" id="KW-1185">Reference proteome</keyword>
<comment type="caution">
    <text evidence="1">The sequence shown here is derived from an EMBL/GenBank/DDBJ whole genome shotgun (WGS) entry which is preliminary data.</text>
</comment>
<reference evidence="1" key="1">
    <citation type="submission" date="2020-05" db="EMBL/GenBank/DDBJ databases">
        <title>Mycena genomes resolve the evolution of fungal bioluminescence.</title>
        <authorList>
            <person name="Tsai I.J."/>
        </authorList>
    </citation>
    <scope>NUCLEOTIDE SEQUENCE</scope>
    <source>
        <strain evidence="1">160909Yilan</strain>
    </source>
</reference>
<dbReference type="EMBL" id="JACAZH010000054">
    <property type="protein sequence ID" value="KAF7333595.1"/>
    <property type="molecule type" value="Genomic_DNA"/>
</dbReference>
<proteinExistence type="predicted"/>
<sequence length="315" mass="35719">MDSNPSPVFPPDLERTVFETTAHFYPETIHSLLLVCRRVYEWIDGMKYATVTVNIWNRRIRGTCPVDVLLREIQSQSKPASFFHRHVQRLYVSGARSWGEDNIDLRQLFSACSGIHNLVLYLDRRTIDSLHSDLAAIRPRRLAVLQGPSLLAQHVDQHTEMFTLLTHFYIVNDALLSIPFLRRHDPSPLPPYLARLPALTHFAMGGAFGTRTVTLAKDILVTCKTLQVFVLIVTGDARSFPPVDDARFLYQTGSKEEFIRGWVAETRGGIDFWARADAVVAKKQRGEIQPISRCWIETEDGIPDILESILTPSPA</sequence>
<dbReference type="Proteomes" id="UP000623467">
    <property type="component" value="Unassembled WGS sequence"/>
</dbReference>
<dbReference type="AlphaFoldDB" id="A0A8H7CDV8"/>
<name>A0A8H7CDV8_9AGAR</name>
<evidence type="ECO:0000313" key="1">
    <source>
        <dbReference type="EMBL" id="KAF7333595.1"/>
    </source>
</evidence>
<accession>A0A8H7CDV8</accession>
<protein>
    <submittedName>
        <fullName evidence="1">Uncharacterized protein</fullName>
    </submittedName>
</protein>
<evidence type="ECO:0000313" key="2">
    <source>
        <dbReference type="Proteomes" id="UP000623467"/>
    </source>
</evidence>
<dbReference type="OrthoDB" id="3145912at2759"/>
<organism evidence="1 2">
    <name type="scientific">Mycena sanguinolenta</name>
    <dbReference type="NCBI Taxonomy" id="230812"/>
    <lineage>
        <taxon>Eukaryota</taxon>
        <taxon>Fungi</taxon>
        <taxon>Dikarya</taxon>
        <taxon>Basidiomycota</taxon>
        <taxon>Agaricomycotina</taxon>
        <taxon>Agaricomycetes</taxon>
        <taxon>Agaricomycetidae</taxon>
        <taxon>Agaricales</taxon>
        <taxon>Marasmiineae</taxon>
        <taxon>Mycenaceae</taxon>
        <taxon>Mycena</taxon>
    </lineage>
</organism>
<gene>
    <name evidence="1" type="ORF">MSAN_02418500</name>
</gene>